<dbReference type="EMBL" id="POUC01000564">
    <property type="protein sequence ID" value="PNG16928.1"/>
    <property type="molecule type" value="Genomic_DNA"/>
</dbReference>
<comment type="caution">
    <text evidence="1">The sequence shown here is derived from an EMBL/GenBank/DDBJ whole genome shotgun (WGS) entry which is preliminary data.</text>
</comment>
<feature type="non-terminal residue" evidence="1">
    <location>
        <position position="317"/>
    </location>
</feature>
<evidence type="ECO:0000313" key="1">
    <source>
        <dbReference type="EMBL" id="PNG16928.1"/>
    </source>
</evidence>
<organism evidence="1 2">
    <name type="scientific">Streptomyces cahuitamycinicus</name>
    <dbReference type="NCBI Taxonomy" id="2070367"/>
    <lineage>
        <taxon>Bacteria</taxon>
        <taxon>Bacillati</taxon>
        <taxon>Actinomycetota</taxon>
        <taxon>Actinomycetes</taxon>
        <taxon>Kitasatosporales</taxon>
        <taxon>Streptomycetaceae</taxon>
        <taxon>Streptomyces</taxon>
    </lineage>
</organism>
<proteinExistence type="predicted"/>
<dbReference type="AlphaFoldDB" id="A0A2N8TD25"/>
<protein>
    <submittedName>
        <fullName evidence="1">Uncharacterized protein</fullName>
    </submittedName>
</protein>
<evidence type="ECO:0000313" key="2">
    <source>
        <dbReference type="Proteomes" id="UP000235943"/>
    </source>
</evidence>
<sequence>MGTASLVRLRTLRGALLDESGLEVESHGPVGERRQDGVRHRRLLVAGIPLLQQLRQALHGVPETLDSTLEGHVAQRSPADAMTVAGFGQGVLHGFDRLCLAACGSNEIRHGVREVRLSLIPEFLDLCIPAPEVPGHGLQDTADGQVGAPALPVEEEGVGIAVLRAEPDPGQFEVRDAVVLPLTLLFASPIPASVTSSIPAVFLPAPPPVPQPPQAVVQAIAEGAPSLAVEPAASATSPVHRRLDGLAGAAERAAAGAVLVGVAAAVVPAVVGPAPVFVSAAVVVTQAVVRAPVARARVPGVAVTVGVTPTVGAQGVA</sequence>
<name>A0A2N8TD25_9ACTN</name>
<accession>A0A2N8TD25</accession>
<reference evidence="1 2" key="1">
    <citation type="submission" date="2018-01" db="EMBL/GenBank/DDBJ databases">
        <title>Draft genome sequence of Streptomyces sp. 13K301.</title>
        <authorList>
            <person name="Sahin N."/>
            <person name="Saygin H."/>
            <person name="Ay H."/>
        </authorList>
    </citation>
    <scope>NUCLEOTIDE SEQUENCE [LARGE SCALE GENOMIC DNA]</scope>
    <source>
        <strain evidence="1 2">13K301</strain>
    </source>
</reference>
<dbReference type="Proteomes" id="UP000235943">
    <property type="component" value="Unassembled WGS sequence"/>
</dbReference>
<gene>
    <name evidence="1" type="ORF">C1J00_39295</name>
</gene>
<keyword evidence="2" id="KW-1185">Reference proteome</keyword>